<evidence type="ECO:0008006" key="4">
    <source>
        <dbReference type="Google" id="ProtNLM"/>
    </source>
</evidence>
<gene>
    <name evidence="2" type="ORF">QWI16_12445</name>
</gene>
<sequence>MKNLPVNVVALLLALAGSQAFACDEACKKDKAEQEHGVKFASYLSADFCHTTRADFLIQDYRSLEKYRAEQLPGGHKGGMNNIRKLLEQRKEWLIECDDYLRLTGQGRIFRDKATTDQIFAAIDKVTKELNGLVYNGSQDVIVSNGLDIAEQDFDKMLGMLDHHKTQLQLRGQLVIR</sequence>
<keyword evidence="1" id="KW-0732">Signal</keyword>
<proteinExistence type="predicted"/>
<protein>
    <recommendedName>
        <fullName evidence="4">Lysozyme inhibitor LprI N-terminal domain-containing protein</fullName>
    </recommendedName>
</protein>
<keyword evidence="3" id="KW-1185">Reference proteome</keyword>
<evidence type="ECO:0000256" key="1">
    <source>
        <dbReference type="SAM" id="SignalP"/>
    </source>
</evidence>
<feature type="signal peptide" evidence="1">
    <location>
        <begin position="1"/>
        <end position="22"/>
    </location>
</feature>
<dbReference type="RefSeq" id="WP_302713575.1">
    <property type="nucleotide sequence ID" value="NZ_JAULRT010000059.1"/>
</dbReference>
<dbReference type="Proteomes" id="UP001168380">
    <property type="component" value="Unassembled WGS sequence"/>
</dbReference>
<dbReference type="EMBL" id="JAULRT010000059">
    <property type="protein sequence ID" value="MDO3382980.1"/>
    <property type="molecule type" value="Genomic_DNA"/>
</dbReference>
<reference evidence="2" key="1">
    <citation type="submission" date="2023-07" db="EMBL/GenBank/DDBJ databases">
        <title>Gilvimarinus algae sp. nov., isolated from the surface of Kelp.</title>
        <authorList>
            <person name="Sun Y.Y."/>
            <person name="Gong Y."/>
            <person name="Du Z.J."/>
        </authorList>
    </citation>
    <scope>NUCLEOTIDE SEQUENCE</scope>
    <source>
        <strain evidence="2">SDUM040014</strain>
    </source>
</reference>
<evidence type="ECO:0000313" key="2">
    <source>
        <dbReference type="EMBL" id="MDO3382980.1"/>
    </source>
</evidence>
<accession>A0ABT8TG60</accession>
<comment type="caution">
    <text evidence="2">The sequence shown here is derived from an EMBL/GenBank/DDBJ whole genome shotgun (WGS) entry which is preliminary data.</text>
</comment>
<evidence type="ECO:0000313" key="3">
    <source>
        <dbReference type="Proteomes" id="UP001168380"/>
    </source>
</evidence>
<organism evidence="2 3">
    <name type="scientific">Gilvimarinus algae</name>
    <dbReference type="NCBI Taxonomy" id="3058037"/>
    <lineage>
        <taxon>Bacteria</taxon>
        <taxon>Pseudomonadati</taxon>
        <taxon>Pseudomonadota</taxon>
        <taxon>Gammaproteobacteria</taxon>
        <taxon>Cellvibrionales</taxon>
        <taxon>Cellvibrionaceae</taxon>
        <taxon>Gilvimarinus</taxon>
    </lineage>
</organism>
<feature type="chain" id="PRO_5047217678" description="Lysozyme inhibitor LprI N-terminal domain-containing protein" evidence="1">
    <location>
        <begin position="23"/>
        <end position="177"/>
    </location>
</feature>
<name>A0ABT8TG60_9GAMM</name>